<keyword evidence="2" id="KW-1185">Reference proteome</keyword>
<accession>A0ABN9X2C7</accession>
<sequence length="245" mass="26030">MDSEIHAAKHLGFGDRERRFDAASKFGGRGGHTLSIARPRAHVPEPCRDVCACGPGLALDLHGAAALRRAAELEASGVVKSVARSADCPDVVVTTYLAPEGGQELAVSCLRAGANSRRYARGFDLVHMGCSRCGKNRGTCSGWKGRTKVRRQRLRRQFAAAFDAEGAEATHGDVDRGAGPGDPAEAIDFAEIWSAEVRRAAVCPQPAGKEQSVRVADASVVAAQMPALHREDSWVVVDVPQVLIV</sequence>
<dbReference type="EMBL" id="CAUYUJ010019749">
    <property type="protein sequence ID" value="CAK0893439.1"/>
    <property type="molecule type" value="Genomic_DNA"/>
</dbReference>
<protein>
    <submittedName>
        <fullName evidence="1">Uncharacterized protein</fullName>
    </submittedName>
</protein>
<comment type="caution">
    <text evidence="1">The sequence shown here is derived from an EMBL/GenBank/DDBJ whole genome shotgun (WGS) entry which is preliminary data.</text>
</comment>
<dbReference type="Proteomes" id="UP001189429">
    <property type="component" value="Unassembled WGS sequence"/>
</dbReference>
<organism evidence="1 2">
    <name type="scientific">Prorocentrum cordatum</name>
    <dbReference type="NCBI Taxonomy" id="2364126"/>
    <lineage>
        <taxon>Eukaryota</taxon>
        <taxon>Sar</taxon>
        <taxon>Alveolata</taxon>
        <taxon>Dinophyceae</taxon>
        <taxon>Prorocentrales</taxon>
        <taxon>Prorocentraceae</taxon>
        <taxon>Prorocentrum</taxon>
    </lineage>
</organism>
<reference evidence="1" key="1">
    <citation type="submission" date="2023-10" db="EMBL/GenBank/DDBJ databases">
        <authorList>
            <person name="Chen Y."/>
            <person name="Shah S."/>
            <person name="Dougan E. K."/>
            <person name="Thang M."/>
            <person name="Chan C."/>
        </authorList>
    </citation>
    <scope>NUCLEOTIDE SEQUENCE [LARGE SCALE GENOMIC DNA]</scope>
</reference>
<proteinExistence type="predicted"/>
<gene>
    <name evidence="1" type="ORF">PCOR1329_LOCUS72773</name>
</gene>
<evidence type="ECO:0000313" key="1">
    <source>
        <dbReference type="EMBL" id="CAK0893439.1"/>
    </source>
</evidence>
<evidence type="ECO:0000313" key="2">
    <source>
        <dbReference type="Proteomes" id="UP001189429"/>
    </source>
</evidence>
<name>A0ABN9X2C7_9DINO</name>